<name>A0ACB7UYD9_DIOAL</name>
<proteinExistence type="predicted"/>
<dbReference type="Proteomes" id="UP000827976">
    <property type="component" value="Chromosome 13"/>
</dbReference>
<protein>
    <submittedName>
        <fullName evidence="1">Myb/SANT-like domain-containing protein</fullName>
    </submittedName>
</protein>
<evidence type="ECO:0000313" key="1">
    <source>
        <dbReference type="EMBL" id="KAH7665920.1"/>
    </source>
</evidence>
<keyword evidence="2" id="KW-1185">Reference proteome</keyword>
<evidence type="ECO:0000313" key="2">
    <source>
        <dbReference type="Proteomes" id="UP000827976"/>
    </source>
</evidence>
<gene>
    <name evidence="1" type="ORF">IHE45_13G064800</name>
</gene>
<sequence>MENEGTGNIELNSTSKKCRRNWTENEENTLLSILEELVLAGYKGDNGTFKTGTHEEATKRMTTSIPGIIITVKQVVNKMKRWSIKLNEVVDMMNTSGFGWDDARKCVIVDSEQVLAEYLQKHPKVGNHANKEFKEFKRLQVIFGKDRANGRGAETAVDVLEGLNDDTNNVIESDLELDEEHTSVAPTENHMSNGPNVSRPPLKRQKMLDVANKFIENMDNYMSAARSDILLIVKKMPDPPMARNLGEEVKKLGLSKDEEVDLMIKFSHKPEYEKYFWELNGVQRINFVKKLWDYHNLCIV</sequence>
<dbReference type="EMBL" id="CM037023">
    <property type="protein sequence ID" value="KAH7665920.1"/>
    <property type="molecule type" value="Genomic_DNA"/>
</dbReference>
<reference evidence="2" key="1">
    <citation type="journal article" date="2022" name="Nat. Commun.">
        <title>Chromosome evolution and the genetic basis of agronomically important traits in greater yam.</title>
        <authorList>
            <person name="Bredeson J.V."/>
            <person name="Lyons J.B."/>
            <person name="Oniyinde I.O."/>
            <person name="Okereke N.R."/>
            <person name="Kolade O."/>
            <person name="Nnabue I."/>
            <person name="Nwadili C.O."/>
            <person name="Hribova E."/>
            <person name="Parker M."/>
            <person name="Nwogha J."/>
            <person name="Shu S."/>
            <person name="Carlson J."/>
            <person name="Kariba R."/>
            <person name="Muthemba S."/>
            <person name="Knop K."/>
            <person name="Barton G.J."/>
            <person name="Sherwood A.V."/>
            <person name="Lopez-Montes A."/>
            <person name="Asiedu R."/>
            <person name="Jamnadass R."/>
            <person name="Muchugi A."/>
            <person name="Goodstein D."/>
            <person name="Egesi C.N."/>
            <person name="Featherston J."/>
            <person name="Asfaw A."/>
            <person name="Simpson G.G."/>
            <person name="Dolezel J."/>
            <person name="Hendre P.S."/>
            <person name="Van Deynze A."/>
            <person name="Kumar P.L."/>
            <person name="Obidiegwu J.E."/>
            <person name="Bhattacharjee R."/>
            <person name="Rokhsar D.S."/>
        </authorList>
    </citation>
    <scope>NUCLEOTIDE SEQUENCE [LARGE SCALE GENOMIC DNA]</scope>
    <source>
        <strain evidence="2">cv. TDa95/00328</strain>
    </source>
</reference>
<organism evidence="1 2">
    <name type="scientific">Dioscorea alata</name>
    <name type="common">Purple yam</name>
    <dbReference type="NCBI Taxonomy" id="55571"/>
    <lineage>
        <taxon>Eukaryota</taxon>
        <taxon>Viridiplantae</taxon>
        <taxon>Streptophyta</taxon>
        <taxon>Embryophyta</taxon>
        <taxon>Tracheophyta</taxon>
        <taxon>Spermatophyta</taxon>
        <taxon>Magnoliopsida</taxon>
        <taxon>Liliopsida</taxon>
        <taxon>Dioscoreales</taxon>
        <taxon>Dioscoreaceae</taxon>
        <taxon>Dioscorea</taxon>
    </lineage>
</organism>
<accession>A0ACB7UYD9</accession>
<comment type="caution">
    <text evidence="1">The sequence shown here is derived from an EMBL/GenBank/DDBJ whole genome shotgun (WGS) entry which is preliminary data.</text>
</comment>